<evidence type="ECO:0000259" key="4">
    <source>
        <dbReference type="PROSITE" id="PS51118"/>
    </source>
</evidence>
<dbReference type="RefSeq" id="WP_157298768.1">
    <property type="nucleotide sequence ID" value="NZ_BAAAZB010000005.1"/>
</dbReference>
<keyword evidence="6" id="KW-1185">Reference proteome</keyword>
<dbReference type="PANTHER" id="PTHR33204">
    <property type="entry name" value="TRANSCRIPTIONAL REGULATOR, MARR FAMILY"/>
    <property type="match status" value="1"/>
</dbReference>
<dbReference type="InterPro" id="IPR036390">
    <property type="entry name" value="WH_DNA-bd_sf"/>
</dbReference>
<reference evidence="5 6" key="1">
    <citation type="submission" date="2019-12" db="EMBL/GenBank/DDBJ databases">
        <title>The draft genomic sequence of strain Chitinophaga oryziterrae JCM 16595.</title>
        <authorList>
            <person name="Zhang X."/>
        </authorList>
    </citation>
    <scope>NUCLEOTIDE SEQUENCE [LARGE SCALE GENOMIC DNA]</scope>
    <source>
        <strain evidence="5 6">JCM 16595</strain>
    </source>
</reference>
<dbReference type="EMBL" id="WRXO01000001">
    <property type="protein sequence ID" value="MVT40139.1"/>
    <property type="molecule type" value="Genomic_DNA"/>
</dbReference>
<keyword evidence="3" id="KW-0804">Transcription</keyword>
<dbReference type="Proteomes" id="UP000468388">
    <property type="component" value="Unassembled WGS sequence"/>
</dbReference>
<dbReference type="GO" id="GO:0003677">
    <property type="term" value="F:DNA binding"/>
    <property type="evidence" value="ECO:0007669"/>
    <property type="project" value="UniProtKB-KW"/>
</dbReference>
<gene>
    <name evidence="5" type="ORF">GO495_06065</name>
</gene>
<accession>A0A6N8J7C5</accession>
<proteinExistence type="predicted"/>
<feature type="domain" description="HTH hxlR-type" evidence="4">
    <location>
        <begin position="11"/>
        <end position="109"/>
    </location>
</feature>
<evidence type="ECO:0000256" key="1">
    <source>
        <dbReference type="ARBA" id="ARBA00023015"/>
    </source>
</evidence>
<evidence type="ECO:0000313" key="5">
    <source>
        <dbReference type="EMBL" id="MVT40139.1"/>
    </source>
</evidence>
<dbReference type="Pfam" id="PF01638">
    <property type="entry name" value="HxlR"/>
    <property type="match status" value="1"/>
</dbReference>
<protein>
    <submittedName>
        <fullName evidence="5">Transcriptional regulator</fullName>
    </submittedName>
</protein>
<keyword evidence="1" id="KW-0805">Transcription regulation</keyword>
<dbReference type="PROSITE" id="PS51118">
    <property type="entry name" value="HTH_HXLR"/>
    <property type="match status" value="1"/>
</dbReference>
<dbReference type="AlphaFoldDB" id="A0A6N8J7C5"/>
<dbReference type="SUPFAM" id="SSF46785">
    <property type="entry name" value="Winged helix' DNA-binding domain"/>
    <property type="match status" value="1"/>
</dbReference>
<keyword evidence="2" id="KW-0238">DNA-binding</keyword>
<comment type="caution">
    <text evidence="5">The sequence shown here is derived from an EMBL/GenBank/DDBJ whole genome shotgun (WGS) entry which is preliminary data.</text>
</comment>
<dbReference type="PANTHER" id="PTHR33204:SF29">
    <property type="entry name" value="TRANSCRIPTIONAL REGULATOR"/>
    <property type="match status" value="1"/>
</dbReference>
<name>A0A6N8J7C5_9BACT</name>
<dbReference type="InterPro" id="IPR036388">
    <property type="entry name" value="WH-like_DNA-bd_sf"/>
</dbReference>
<organism evidence="5 6">
    <name type="scientific">Chitinophaga oryziterrae</name>
    <dbReference type="NCBI Taxonomy" id="1031224"/>
    <lineage>
        <taxon>Bacteria</taxon>
        <taxon>Pseudomonadati</taxon>
        <taxon>Bacteroidota</taxon>
        <taxon>Chitinophagia</taxon>
        <taxon>Chitinophagales</taxon>
        <taxon>Chitinophagaceae</taxon>
        <taxon>Chitinophaga</taxon>
    </lineage>
</organism>
<dbReference type="OrthoDB" id="8231503at2"/>
<sequence>MRKFETHAAYCPMVRTMGYIGGKWKPIILARLAVGNVRFGRLTIQIPDISRKILSQQLKELEEDGLIIRHSYNEKPPRVEYELSDIGKTLMPILNAMNDWGEQIAGNIGSGHPISDKLSGKQVV</sequence>
<evidence type="ECO:0000256" key="2">
    <source>
        <dbReference type="ARBA" id="ARBA00023125"/>
    </source>
</evidence>
<evidence type="ECO:0000313" key="6">
    <source>
        <dbReference type="Proteomes" id="UP000468388"/>
    </source>
</evidence>
<evidence type="ECO:0000256" key="3">
    <source>
        <dbReference type="ARBA" id="ARBA00023163"/>
    </source>
</evidence>
<dbReference type="InterPro" id="IPR002577">
    <property type="entry name" value="HTH_HxlR"/>
</dbReference>
<dbReference type="Gene3D" id="1.10.10.10">
    <property type="entry name" value="Winged helix-like DNA-binding domain superfamily/Winged helix DNA-binding domain"/>
    <property type="match status" value="1"/>
</dbReference>